<feature type="signal peptide" evidence="3">
    <location>
        <begin position="1"/>
        <end position="16"/>
    </location>
</feature>
<feature type="compositionally biased region" description="Basic and acidic residues" evidence="2">
    <location>
        <begin position="168"/>
        <end position="177"/>
    </location>
</feature>
<feature type="compositionally biased region" description="Polar residues" evidence="2">
    <location>
        <begin position="206"/>
        <end position="215"/>
    </location>
</feature>
<sequence>MLKLLSIFRAVSLCAASNQQSNMNSAKLGAVLDENDPETQALMDAGDAANTSSYEEHVARLKAEAEAQDCANRLRVAQEQLAEYAAQKEVDCNGLVQEADRLRDDLERLMQHPDSTAAEFQQVAQHFNVLREKLVDAATEAHAFAAQQASDLATLKRSSAQADLPNDVDMKRARDDSTSTSDDAQDGDVDTSGEDDDADDEPVRGTISSQPAGLPSTSFAERARYIPLRLSPDERKLLRLLESALNVSEYTDKVDILTWRSKNQRIHAQIRDLCAILSGLMVAANYKRGQELIRDRSFADNAEFFQDIFELGRRYKILNPDKMRSEYGKLMYLLMDSAEPAIQELLEFQCVRQLRTVYLFLEERGGLAMLDDPLMQPATAEIVAGDRPRHEIQRDIKVKERAREALSRRYRSSRLSEEEILLCIYSISDNNSYLLFNRDPIDRFIQFFHRYFRPDSHEPGYSLGIQGGRDGARLTHNHERQYHYVLQSLTLWREISTEMFKLWYLAESDMLREGNSYRLCDTGQGLNRVQSAPQVGRAMHQILHRVQSCIGSWVGSSVVHLGDHNVPNALMFIDKYTQVPRILNPVVAVLEELPKLYRDPNLRQYIDSTFGGVEQCRKAILVDFCRHAFDGSGADNFFDAGSCIDGRLTSAWNWCSKLEKKSYYHIFKLAGWVGFDGEVKT</sequence>
<evidence type="ECO:0000256" key="3">
    <source>
        <dbReference type="SAM" id="SignalP"/>
    </source>
</evidence>
<evidence type="ECO:0000313" key="5">
    <source>
        <dbReference type="EMBL" id="GFR42252.1"/>
    </source>
</evidence>
<dbReference type="Pfam" id="PF09418">
    <property type="entry name" value="DUF2009"/>
    <property type="match status" value="1"/>
</dbReference>
<reference evidence="5 6" key="1">
    <citation type="journal article" date="2021" name="Sci. Rep.">
        <title>Genome sequencing of the multicellular alga Astrephomene provides insights into convergent evolution of germ-soma differentiation.</title>
        <authorList>
            <person name="Yamashita S."/>
            <person name="Yamamoto K."/>
            <person name="Matsuzaki R."/>
            <person name="Suzuki S."/>
            <person name="Yamaguchi H."/>
            <person name="Hirooka S."/>
            <person name="Minakuchi Y."/>
            <person name="Miyagishima S."/>
            <person name="Kawachi M."/>
            <person name="Toyoda A."/>
            <person name="Nozaki H."/>
        </authorList>
    </citation>
    <scope>NUCLEOTIDE SEQUENCE [LARGE SCALE GENOMIC DNA]</scope>
    <source>
        <strain evidence="5 6">NIES-4017</strain>
    </source>
</reference>
<feature type="coiled-coil region" evidence="1">
    <location>
        <begin position="60"/>
        <end position="112"/>
    </location>
</feature>
<dbReference type="AlphaFoldDB" id="A0AAD3DKS1"/>
<dbReference type="InterPro" id="IPR057668">
    <property type="entry name" value="E2_Ub-conjug_enz_C"/>
</dbReference>
<gene>
    <name evidence="5" type="ORF">Agub_g3147</name>
</gene>
<evidence type="ECO:0000256" key="1">
    <source>
        <dbReference type="SAM" id="Coils"/>
    </source>
</evidence>
<dbReference type="Proteomes" id="UP001054857">
    <property type="component" value="Unassembled WGS sequence"/>
</dbReference>
<dbReference type="PANTHER" id="PTHR31560">
    <property type="entry name" value="UPF0652 PROTEIN C16A11.03C-RELATED"/>
    <property type="match status" value="1"/>
</dbReference>
<proteinExistence type="predicted"/>
<evidence type="ECO:0000259" key="4">
    <source>
        <dbReference type="Pfam" id="PF09418"/>
    </source>
</evidence>
<evidence type="ECO:0000313" key="6">
    <source>
        <dbReference type="Proteomes" id="UP001054857"/>
    </source>
</evidence>
<keyword evidence="6" id="KW-1185">Reference proteome</keyword>
<organism evidence="5 6">
    <name type="scientific">Astrephomene gubernaculifera</name>
    <dbReference type="NCBI Taxonomy" id="47775"/>
    <lineage>
        <taxon>Eukaryota</taxon>
        <taxon>Viridiplantae</taxon>
        <taxon>Chlorophyta</taxon>
        <taxon>core chlorophytes</taxon>
        <taxon>Chlorophyceae</taxon>
        <taxon>CS clade</taxon>
        <taxon>Chlamydomonadales</taxon>
        <taxon>Astrephomenaceae</taxon>
        <taxon>Astrephomene</taxon>
    </lineage>
</organism>
<dbReference type="EMBL" id="BMAR01000003">
    <property type="protein sequence ID" value="GFR42252.1"/>
    <property type="molecule type" value="Genomic_DNA"/>
</dbReference>
<name>A0AAD3DKS1_9CHLO</name>
<feature type="region of interest" description="Disordered" evidence="2">
    <location>
        <begin position="158"/>
        <end position="215"/>
    </location>
</feature>
<feature type="domain" description="Non-canonical E2 ubiquitin-conjugating enzyme C-terminal" evidence="4">
    <location>
        <begin position="222"/>
        <end position="677"/>
    </location>
</feature>
<dbReference type="InterPro" id="IPR018553">
    <property type="entry name" value="E2_Ub-conjug_enz"/>
</dbReference>
<keyword evidence="1" id="KW-0175">Coiled coil</keyword>
<accession>A0AAD3DKS1</accession>
<evidence type="ECO:0000256" key="2">
    <source>
        <dbReference type="SAM" id="MobiDB-lite"/>
    </source>
</evidence>
<dbReference type="PANTHER" id="PTHR31560:SF0">
    <property type="entry name" value="UPF0652 PROTEIN C22H10.08"/>
    <property type="match status" value="1"/>
</dbReference>
<keyword evidence="3" id="KW-0732">Signal</keyword>
<protein>
    <recommendedName>
        <fullName evidence="4">Non-canonical E2 ubiquitin-conjugating enzyme C-terminal domain-containing protein</fullName>
    </recommendedName>
</protein>
<feature type="chain" id="PRO_5042218813" description="Non-canonical E2 ubiquitin-conjugating enzyme C-terminal domain-containing protein" evidence="3">
    <location>
        <begin position="17"/>
        <end position="681"/>
    </location>
</feature>
<comment type="caution">
    <text evidence="5">The sequence shown here is derived from an EMBL/GenBank/DDBJ whole genome shotgun (WGS) entry which is preliminary data.</text>
</comment>
<feature type="compositionally biased region" description="Acidic residues" evidence="2">
    <location>
        <begin position="183"/>
        <end position="200"/>
    </location>
</feature>